<dbReference type="Pfam" id="PF04464">
    <property type="entry name" value="Glyphos_transf"/>
    <property type="match status" value="2"/>
</dbReference>
<feature type="transmembrane region" description="Helical" evidence="2">
    <location>
        <begin position="707"/>
        <end position="727"/>
    </location>
</feature>
<dbReference type="EMBL" id="JAGIOB010000001">
    <property type="protein sequence ID" value="MBP2415288.1"/>
    <property type="molecule type" value="Genomic_DNA"/>
</dbReference>
<proteinExistence type="predicted"/>
<feature type="transmembrane region" description="Helical" evidence="2">
    <location>
        <begin position="17"/>
        <end position="34"/>
    </location>
</feature>
<dbReference type="Gene3D" id="3.40.50.12580">
    <property type="match status" value="2"/>
</dbReference>
<keyword evidence="2" id="KW-1133">Transmembrane helix</keyword>
<feature type="transmembrane region" description="Helical" evidence="2">
    <location>
        <begin position="776"/>
        <end position="797"/>
    </location>
</feature>
<feature type="transmembrane region" description="Helical" evidence="2">
    <location>
        <begin position="629"/>
        <end position="646"/>
    </location>
</feature>
<dbReference type="Proteomes" id="UP000758168">
    <property type="component" value="Unassembled WGS sequence"/>
</dbReference>
<keyword evidence="2" id="KW-0472">Membrane</keyword>
<feature type="transmembrane region" description="Helical" evidence="2">
    <location>
        <begin position="95"/>
        <end position="114"/>
    </location>
</feature>
<dbReference type="RefSeq" id="WP_210052182.1">
    <property type="nucleotide sequence ID" value="NZ_BAAAMH010000026.1"/>
</dbReference>
<organism evidence="3 4">
    <name type="scientific">Microlunatus capsulatus</name>
    <dbReference type="NCBI Taxonomy" id="99117"/>
    <lineage>
        <taxon>Bacteria</taxon>
        <taxon>Bacillati</taxon>
        <taxon>Actinomycetota</taxon>
        <taxon>Actinomycetes</taxon>
        <taxon>Propionibacteriales</taxon>
        <taxon>Propionibacteriaceae</taxon>
        <taxon>Microlunatus</taxon>
    </lineage>
</organism>
<comment type="caution">
    <text evidence="3">The sequence shown here is derived from an EMBL/GenBank/DDBJ whole genome shotgun (WGS) entry which is preliminary data.</text>
</comment>
<feature type="transmembrane region" description="Helical" evidence="2">
    <location>
        <begin position="748"/>
        <end position="770"/>
    </location>
</feature>
<dbReference type="SUPFAM" id="SSF53756">
    <property type="entry name" value="UDP-Glycosyltransferase/glycogen phosphorylase"/>
    <property type="match status" value="1"/>
</dbReference>
<evidence type="ECO:0000313" key="3">
    <source>
        <dbReference type="EMBL" id="MBP2415288.1"/>
    </source>
</evidence>
<keyword evidence="2" id="KW-0812">Transmembrane</keyword>
<dbReference type="InterPro" id="IPR007554">
    <property type="entry name" value="Glycerophosphate_synth"/>
</dbReference>
<evidence type="ECO:0000256" key="1">
    <source>
        <dbReference type="SAM" id="MobiDB-lite"/>
    </source>
</evidence>
<evidence type="ECO:0000313" key="4">
    <source>
        <dbReference type="Proteomes" id="UP000758168"/>
    </source>
</evidence>
<feature type="transmembrane region" description="Helical" evidence="2">
    <location>
        <begin position="40"/>
        <end position="58"/>
    </location>
</feature>
<reference evidence="3 4" key="1">
    <citation type="submission" date="2021-03" db="EMBL/GenBank/DDBJ databases">
        <title>Sequencing the genomes of 1000 actinobacteria strains.</title>
        <authorList>
            <person name="Klenk H.-P."/>
        </authorList>
    </citation>
    <scope>NUCLEOTIDE SEQUENCE [LARGE SCALE GENOMIC DNA]</scope>
    <source>
        <strain evidence="3 4">DSM 12936</strain>
    </source>
</reference>
<dbReference type="InterPro" id="IPR043148">
    <property type="entry name" value="TagF_C"/>
</dbReference>
<sequence length="1197" mass="128296">MTRGRQDLGTRSRLRKLGADLGTTALAAAATALALDDSRWSLVLLALALAAATGRAVTMRRRSPRLNLLTSQLGQRALIGASAATALALLRPDHALGAALGGAVLVAAVLYEPYLRPGADVKVPVVAHLPGVRTTPVPADLSRQVLLADLGATAAGLVLAALGVSPWFWVPLAVLAAATRVLVSRDSARRAAALRRYERDLPGAVAALEPELALYTSWPGADGVHQVTMWLPYLQRTGRRCLVITRSSASARALADLVDVPVVEARGPADLDVIVTPSLRAAFYPNASSGNGVLVRYQQLTHVFLGHGDSDKPTSYNPTHAMYDRIFCAGEAAVRRYGEHGITIPDEKFVVVGRPQVEAIQTAAPRTDGRPPVVLYAPTWRGHVEETSLSSLAVGEGVVRGLLEAGATVVFRPHPFSQGFREDAALVERIQQLLAEDRGRTGRPHLWGPAAETERGVVDCFNLSDALVSDVSSVVSDYLFSGKPYAMVAVPGDPERFRASYPVARAAYVVPSDLDGLAPTLRTMLGDDPLAPVRRAQRVDYLGPFPSQGYASAFVDAVEAVAGAERLRTDSDETGDETFDGTSAAAAEEGPVADGTPAVRRPTPVRRSRSRSRKRLKKLQRRLAQPRRWSQGAAVLALLTLVVALVGGPGPAVALSGLATLATLVMTVRPTLRRRKRWHRLLGEGRGARVVLVAAAVVAVPDARLPAPAALVVLVLLTCVVVGEAAVQRAWGRLGLQVRNFPAMRTQVAEGVPRGALPLAGTAALLLVLVADVVAVPWPVLVVAALALLALFLVVLVRALDRAARLVGAEHRLREELTALAPEFAVYFAGTVGAGYQVGMWAPFLARIGRPFVVVTRSPDTLGEIGRALNRHGVDAPVVVRPTLTSLQDVLVPSLTTAFYVNNAARNTHFIERRELTHVWLNHGDSEKPACYNPVHAIYDLIFTAGQAGVDRYARHGVHIPQEKFRVVGRPQVESIEPARAPVSTVEQPTVLYAPTWQGPYADTRLFSLPVGVPLVQHLLAAGVRVIFRPHPTNYQFPACVAMIKKVNRVLARHRRETGVPHLYGSAAERTMSVEDCFNLSDAMISDVSAVVTDYLHSGKPLAIVSVGRTPEQLVEVAPAARAAYVLLEDLSNLDAVVGDLLGSDPLVGVREQTRRYYLGDFPVQTYADGFLDAAREVIDARTPSERWQAAALSTGE</sequence>
<protein>
    <submittedName>
        <fullName evidence="3">CDP-glycerol glycerophosphotransferase (TagB/SpsB family)</fullName>
    </submittedName>
</protein>
<name>A0ABS4Z4W2_9ACTN</name>
<feature type="compositionally biased region" description="Basic residues" evidence="1">
    <location>
        <begin position="603"/>
        <end position="621"/>
    </location>
</feature>
<accession>A0ABS4Z4W2</accession>
<keyword evidence="4" id="KW-1185">Reference proteome</keyword>
<evidence type="ECO:0000256" key="2">
    <source>
        <dbReference type="SAM" id="Phobius"/>
    </source>
</evidence>
<gene>
    <name evidence="3" type="ORF">JOF54_000210</name>
</gene>
<feature type="region of interest" description="Disordered" evidence="1">
    <location>
        <begin position="567"/>
        <end position="621"/>
    </location>
</feature>